<accession>A0A917JZR8</accession>
<feature type="chain" id="PRO_5038031066" evidence="1">
    <location>
        <begin position="17"/>
        <end position="149"/>
    </location>
</feature>
<evidence type="ECO:0000313" key="2">
    <source>
        <dbReference type="EMBL" id="GGI92261.1"/>
    </source>
</evidence>
<sequence>MRLLVFCLLFSCNTFAWCEMKTELTQVSFNQNSSYFNSLSTQQLDTLLQQFIEKSAVAEQEDPVFVLEYKLNQASLDQESFKYNRWLADRRISRVKDYLATQLSSTPIVSQINTASAISDRSVTIQLCHNSALPSGMLAAVENLNIRIK</sequence>
<organism evidence="2 3">
    <name type="scientific">Shewanella gelidii</name>
    <dbReference type="NCBI Taxonomy" id="1642821"/>
    <lineage>
        <taxon>Bacteria</taxon>
        <taxon>Pseudomonadati</taxon>
        <taxon>Pseudomonadota</taxon>
        <taxon>Gammaproteobacteria</taxon>
        <taxon>Alteromonadales</taxon>
        <taxon>Shewanellaceae</taxon>
        <taxon>Shewanella</taxon>
    </lineage>
</organism>
<keyword evidence="1" id="KW-0732">Signal</keyword>
<dbReference type="EMBL" id="BMPZ01000013">
    <property type="protein sequence ID" value="GGI92261.1"/>
    <property type="molecule type" value="Genomic_DNA"/>
</dbReference>
<gene>
    <name evidence="2" type="ORF">GCM10009332_31960</name>
</gene>
<feature type="signal peptide" evidence="1">
    <location>
        <begin position="1"/>
        <end position="16"/>
    </location>
</feature>
<evidence type="ECO:0000313" key="3">
    <source>
        <dbReference type="Proteomes" id="UP000613743"/>
    </source>
</evidence>
<dbReference type="RefSeq" id="WP_188922820.1">
    <property type="nucleotide sequence ID" value="NZ_BMPZ01000013.1"/>
</dbReference>
<evidence type="ECO:0000256" key="1">
    <source>
        <dbReference type="SAM" id="SignalP"/>
    </source>
</evidence>
<reference evidence="2" key="1">
    <citation type="journal article" date="2014" name="Int. J. Syst. Evol. Microbiol.">
        <title>Complete genome sequence of Corynebacterium casei LMG S-19264T (=DSM 44701T), isolated from a smear-ripened cheese.</title>
        <authorList>
            <consortium name="US DOE Joint Genome Institute (JGI-PGF)"/>
            <person name="Walter F."/>
            <person name="Albersmeier A."/>
            <person name="Kalinowski J."/>
            <person name="Ruckert C."/>
        </authorList>
    </citation>
    <scope>NUCLEOTIDE SEQUENCE</scope>
    <source>
        <strain evidence="2">JCM 30804</strain>
    </source>
</reference>
<proteinExistence type="predicted"/>
<protein>
    <submittedName>
        <fullName evidence="2">Uncharacterized protein</fullName>
    </submittedName>
</protein>
<name>A0A917JZR8_9GAMM</name>
<dbReference type="Proteomes" id="UP000613743">
    <property type="component" value="Unassembled WGS sequence"/>
</dbReference>
<comment type="caution">
    <text evidence="2">The sequence shown here is derived from an EMBL/GenBank/DDBJ whole genome shotgun (WGS) entry which is preliminary data.</text>
</comment>
<keyword evidence="3" id="KW-1185">Reference proteome</keyword>
<dbReference type="AlphaFoldDB" id="A0A917JZR8"/>
<reference evidence="2" key="2">
    <citation type="submission" date="2020-09" db="EMBL/GenBank/DDBJ databases">
        <authorList>
            <person name="Sun Q."/>
            <person name="Ohkuma M."/>
        </authorList>
    </citation>
    <scope>NUCLEOTIDE SEQUENCE</scope>
    <source>
        <strain evidence="2">JCM 30804</strain>
    </source>
</reference>